<dbReference type="AlphaFoldDB" id="A0A178YDF4"/>
<sequence length="166" mass="18349">MPLRYIAMPDDEAERLQQGGSDAYGNPPERRVSDGDGVPCRHCLRNVDAGEAYLILAYRPFASAQAYAETGPIFMHADKCPAHDERSLPAILTSSKDYLLRGYDADERIVYGTGGIVSAEGLVERAVALLARPDVTFVHVRSAKYNCYQCRIEADREEPGADKRRA</sequence>
<accession>A0A178YDF4</accession>
<dbReference type="InterPro" id="IPR009593">
    <property type="entry name" value="DUF1203"/>
</dbReference>
<dbReference type="PIRSF" id="PIRSF034110">
    <property type="entry name" value="DUF1203"/>
    <property type="match status" value="1"/>
</dbReference>
<evidence type="ECO:0000313" key="1">
    <source>
        <dbReference type="EMBL" id="OAP45306.1"/>
    </source>
</evidence>
<dbReference type="Pfam" id="PF06718">
    <property type="entry name" value="DUF1203"/>
    <property type="match status" value="1"/>
</dbReference>
<name>A0A178YDF4_SINSA</name>
<keyword evidence="2" id="KW-1185">Reference proteome</keyword>
<dbReference type="RefSeq" id="WP_066874001.1">
    <property type="nucleotide sequence ID" value="NZ_LNQB01000072.1"/>
</dbReference>
<evidence type="ECO:0008006" key="3">
    <source>
        <dbReference type="Google" id="ProtNLM"/>
    </source>
</evidence>
<protein>
    <recommendedName>
        <fullName evidence="3">DUF1203 domain-containing protein</fullName>
    </recommendedName>
</protein>
<dbReference type="Proteomes" id="UP000078507">
    <property type="component" value="Unassembled WGS sequence"/>
</dbReference>
<dbReference type="OrthoDB" id="118609at2"/>
<dbReference type="EMBL" id="LNQB01000072">
    <property type="protein sequence ID" value="OAP45306.1"/>
    <property type="molecule type" value="Genomic_DNA"/>
</dbReference>
<proteinExistence type="predicted"/>
<gene>
    <name evidence="1" type="ORF">ATB98_25800</name>
</gene>
<comment type="caution">
    <text evidence="1">The sequence shown here is derived from an EMBL/GenBank/DDBJ whole genome shotgun (WGS) entry which is preliminary data.</text>
</comment>
<evidence type="ECO:0000313" key="2">
    <source>
        <dbReference type="Proteomes" id="UP000078507"/>
    </source>
</evidence>
<reference evidence="1 2" key="1">
    <citation type="submission" date="2015-11" db="EMBL/GenBank/DDBJ databases">
        <title>Ensifer anhuiense sp. nov., an effective nitrogen fixation bacterium with Glycine soja.</title>
        <authorList>
            <person name="Yan H."/>
            <person name="Chen W."/>
        </authorList>
    </citation>
    <scope>NUCLEOTIDE SEQUENCE [LARGE SCALE GENOMIC DNA]</scope>
    <source>
        <strain evidence="1 2">LMG 7837</strain>
    </source>
</reference>
<organism evidence="1 2">
    <name type="scientific">Sinorhizobium saheli</name>
    <dbReference type="NCBI Taxonomy" id="36856"/>
    <lineage>
        <taxon>Bacteria</taxon>
        <taxon>Pseudomonadati</taxon>
        <taxon>Pseudomonadota</taxon>
        <taxon>Alphaproteobacteria</taxon>
        <taxon>Hyphomicrobiales</taxon>
        <taxon>Rhizobiaceae</taxon>
        <taxon>Sinorhizobium/Ensifer group</taxon>
        <taxon>Sinorhizobium</taxon>
    </lineage>
</organism>
<dbReference type="STRING" id="36856.ATB98_25800"/>